<dbReference type="PANTHER" id="PTHR34676:SF27">
    <property type="entry name" value="ASPARTYL-TRNA SYNTHETASE"/>
    <property type="match status" value="1"/>
</dbReference>
<name>A0A151S090_CAJCA</name>
<proteinExistence type="predicted"/>
<feature type="region of interest" description="Disordered" evidence="1">
    <location>
        <begin position="1"/>
        <end position="33"/>
    </location>
</feature>
<dbReference type="PANTHER" id="PTHR34676">
    <property type="entry name" value="DUF4219 DOMAIN-CONTAINING PROTEIN-RELATED"/>
    <property type="match status" value="1"/>
</dbReference>
<accession>A0A151S090</accession>
<evidence type="ECO:0000313" key="3">
    <source>
        <dbReference type="Proteomes" id="UP000075243"/>
    </source>
</evidence>
<feature type="compositionally biased region" description="Low complexity" evidence="1">
    <location>
        <begin position="10"/>
        <end position="20"/>
    </location>
</feature>
<dbReference type="Pfam" id="PF14223">
    <property type="entry name" value="Retrotran_gag_2"/>
    <property type="match status" value="1"/>
</dbReference>
<organism evidence="2 3">
    <name type="scientific">Cajanus cajan</name>
    <name type="common">Pigeon pea</name>
    <name type="synonym">Cajanus indicus</name>
    <dbReference type="NCBI Taxonomy" id="3821"/>
    <lineage>
        <taxon>Eukaryota</taxon>
        <taxon>Viridiplantae</taxon>
        <taxon>Streptophyta</taxon>
        <taxon>Embryophyta</taxon>
        <taxon>Tracheophyta</taxon>
        <taxon>Spermatophyta</taxon>
        <taxon>Magnoliopsida</taxon>
        <taxon>eudicotyledons</taxon>
        <taxon>Gunneridae</taxon>
        <taxon>Pentapetalae</taxon>
        <taxon>rosids</taxon>
        <taxon>fabids</taxon>
        <taxon>Fabales</taxon>
        <taxon>Fabaceae</taxon>
        <taxon>Papilionoideae</taxon>
        <taxon>50 kb inversion clade</taxon>
        <taxon>NPAAA clade</taxon>
        <taxon>indigoferoid/millettioid clade</taxon>
        <taxon>Phaseoleae</taxon>
        <taxon>Cajanus</taxon>
    </lineage>
</organism>
<dbReference type="Gramene" id="C.cajan_28700.t">
    <property type="protein sequence ID" value="C.cajan_28700.t.cds1"/>
    <property type="gene ID" value="C.cajan_28700"/>
</dbReference>
<sequence>MILKGQDLYSSLDEATSSSSSDEEENLESEEEIHPCEGDLKSYVARSEKFGLRHKARNALMCALSEEEYTKVHSFKSAKQMWDTLALTYEGSLEVKRNKLSLLARKYELFEMEENESRQTMFGRFQTILNKLSFLGRTHDNFDHIDKLLRSLPRKWRPQVTTLRASKNLEKLSLEELIGLLKVHELELQQDDAGRK</sequence>
<evidence type="ECO:0008006" key="4">
    <source>
        <dbReference type="Google" id="ProtNLM"/>
    </source>
</evidence>
<keyword evidence="3" id="KW-1185">Reference proteome</keyword>
<evidence type="ECO:0000256" key="1">
    <source>
        <dbReference type="SAM" id="MobiDB-lite"/>
    </source>
</evidence>
<dbReference type="AlphaFoldDB" id="A0A151S090"/>
<reference evidence="2" key="1">
    <citation type="journal article" date="2012" name="Nat. Biotechnol.">
        <title>Draft genome sequence of pigeonpea (Cajanus cajan), an orphan legume crop of resource-poor farmers.</title>
        <authorList>
            <person name="Varshney R.K."/>
            <person name="Chen W."/>
            <person name="Li Y."/>
            <person name="Bharti A.K."/>
            <person name="Saxena R.K."/>
            <person name="Schlueter J.A."/>
            <person name="Donoghue M.T."/>
            <person name="Azam S."/>
            <person name="Fan G."/>
            <person name="Whaley A.M."/>
            <person name="Farmer A.D."/>
            <person name="Sheridan J."/>
            <person name="Iwata A."/>
            <person name="Tuteja R."/>
            <person name="Penmetsa R.V."/>
            <person name="Wu W."/>
            <person name="Upadhyaya H.D."/>
            <person name="Yang S.P."/>
            <person name="Shah T."/>
            <person name="Saxena K.B."/>
            <person name="Michael T."/>
            <person name="McCombie W.R."/>
            <person name="Yang B."/>
            <person name="Zhang G."/>
            <person name="Yang H."/>
            <person name="Wang J."/>
            <person name="Spillane C."/>
            <person name="Cook D.R."/>
            <person name="May G.D."/>
            <person name="Xu X."/>
            <person name="Jackson S.A."/>
        </authorList>
    </citation>
    <scope>NUCLEOTIDE SEQUENCE [LARGE SCALE GENOMIC DNA]</scope>
</reference>
<feature type="compositionally biased region" description="Acidic residues" evidence="1">
    <location>
        <begin position="21"/>
        <end position="31"/>
    </location>
</feature>
<gene>
    <name evidence="2" type="ORF">KK1_030102</name>
</gene>
<evidence type="ECO:0000313" key="2">
    <source>
        <dbReference type="EMBL" id="KYP48218.1"/>
    </source>
</evidence>
<protein>
    <recommendedName>
        <fullName evidence="4">Retrovirus-related Pol polyprotein from transposon TNT 1-94</fullName>
    </recommendedName>
</protein>
<dbReference type="Proteomes" id="UP000075243">
    <property type="component" value="Unassembled WGS sequence"/>
</dbReference>
<dbReference type="EMBL" id="KQ483505">
    <property type="protein sequence ID" value="KYP48218.1"/>
    <property type="molecule type" value="Genomic_DNA"/>
</dbReference>